<sequence length="250" mass="26901">MSVAPPSYSDTPTTSPTAAQLFPTLVGQRIILCSSSPRRLALLTQLGLPVEVIASGFEENLSKSDYDLTPWEYATATATEKILAVYRSVANDRHEPRLLLASDTIILCGHQILEKPTSPDAHLAMLKQLRGVPHKVFTAVAALAPNDEMPVAPGYVLRTHLAETTVTFDASLSDDVLVEYVKSGEGSDKAGGYAIQGQGAVLVDKIEGSYDAVVGLPLNATYKLIHEVLNYDIYAAQDGEEEEDEGDEEA</sequence>
<dbReference type="Proteomes" id="UP000013776">
    <property type="component" value="Unassembled WGS sequence"/>
</dbReference>
<dbReference type="HAMAP" id="MF_00528">
    <property type="entry name" value="Maf"/>
    <property type="match status" value="1"/>
</dbReference>
<comment type="caution">
    <text evidence="3">The sequence shown here is derived from an EMBL/GenBank/DDBJ whole genome shotgun (WGS) entry which is preliminary data.</text>
</comment>
<dbReference type="eggNOG" id="KOG1509">
    <property type="taxonomic scope" value="Eukaryota"/>
</dbReference>
<dbReference type="AlphaFoldDB" id="R4XEC8"/>
<dbReference type="GO" id="GO:0047429">
    <property type="term" value="F:nucleoside triphosphate diphosphatase activity"/>
    <property type="evidence" value="ECO:0007669"/>
    <property type="project" value="InterPro"/>
</dbReference>
<dbReference type="NCBIfam" id="TIGR00172">
    <property type="entry name" value="maf"/>
    <property type="match status" value="1"/>
</dbReference>
<dbReference type="Gene3D" id="3.90.950.10">
    <property type="match status" value="1"/>
</dbReference>
<dbReference type="CDD" id="cd00555">
    <property type="entry name" value="Maf"/>
    <property type="match status" value="1"/>
</dbReference>
<dbReference type="InterPro" id="IPR003697">
    <property type="entry name" value="Maf-like"/>
</dbReference>
<dbReference type="STRING" id="1097556.R4XEC8"/>
<evidence type="ECO:0000313" key="4">
    <source>
        <dbReference type="Proteomes" id="UP000013776"/>
    </source>
</evidence>
<proteinExistence type="inferred from homology"/>
<dbReference type="InterPro" id="IPR029001">
    <property type="entry name" value="ITPase-like_fam"/>
</dbReference>
<keyword evidence="2" id="KW-0378">Hydrolase</keyword>
<dbReference type="SUPFAM" id="SSF52972">
    <property type="entry name" value="ITPase-like"/>
    <property type="match status" value="1"/>
</dbReference>
<dbReference type="PANTHER" id="PTHR43213">
    <property type="entry name" value="BIFUNCTIONAL DTTP/UTP PYROPHOSPHATASE/METHYLTRANSFERASE PROTEIN-RELATED"/>
    <property type="match status" value="1"/>
</dbReference>
<dbReference type="EMBL" id="CAHR02000209">
    <property type="protein sequence ID" value="CCG84182.1"/>
    <property type="molecule type" value="Genomic_DNA"/>
</dbReference>
<evidence type="ECO:0000256" key="1">
    <source>
        <dbReference type="ARBA" id="ARBA00001968"/>
    </source>
</evidence>
<evidence type="ECO:0000256" key="2">
    <source>
        <dbReference type="ARBA" id="ARBA00022801"/>
    </source>
</evidence>
<keyword evidence="4" id="KW-1185">Reference proteome</keyword>
<evidence type="ECO:0000313" key="3">
    <source>
        <dbReference type="EMBL" id="CCG84182.1"/>
    </source>
</evidence>
<dbReference type="Pfam" id="PF02545">
    <property type="entry name" value="Maf"/>
    <property type="match status" value="1"/>
</dbReference>
<dbReference type="VEuPathDB" id="FungiDB:TAPDE_004583"/>
<organism evidence="3 4">
    <name type="scientific">Taphrina deformans (strain PYCC 5710 / ATCC 11124 / CBS 356.35 / IMI 108563 / JCM 9778 / NBRC 8474)</name>
    <name type="common">Peach leaf curl fungus</name>
    <name type="synonym">Lalaria deformans</name>
    <dbReference type="NCBI Taxonomy" id="1097556"/>
    <lineage>
        <taxon>Eukaryota</taxon>
        <taxon>Fungi</taxon>
        <taxon>Dikarya</taxon>
        <taxon>Ascomycota</taxon>
        <taxon>Taphrinomycotina</taxon>
        <taxon>Taphrinomycetes</taxon>
        <taxon>Taphrinales</taxon>
        <taxon>Taphrinaceae</taxon>
        <taxon>Taphrina</taxon>
    </lineage>
</organism>
<reference evidence="3 4" key="1">
    <citation type="journal article" date="2013" name="MBio">
        <title>Genome sequencing of the plant pathogen Taphrina deformans, the causal agent of peach leaf curl.</title>
        <authorList>
            <person name="Cisse O.H."/>
            <person name="Almeida J.M.G.C.F."/>
            <person name="Fonseca A."/>
            <person name="Kumar A.A."/>
            <person name="Salojaervi J."/>
            <person name="Overmyer K."/>
            <person name="Hauser P.M."/>
            <person name="Pagni M."/>
        </authorList>
    </citation>
    <scope>NUCLEOTIDE SEQUENCE [LARGE SCALE GENOMIC DNA]</scope>
    <source>
        <strain evidence="4">PYCC 5710 / ATCC 11124 / CBS 356.35 / IMI 108563 / JCM 9778 / NBRC 8474</strain>
    </source>
</reference>
<gene>
    <name evidence="3" type="ORF">TAPDE_004583</name>
</gene>
<comment type="cofactor">
    <cofactor evidence="1">
        <name>a divalent metal cation</name>
        <dbReference type="ChEBI" id="CHEBI:60240"/>
    </cofactor>
</comment>
<protein>
    <submittedName>
        <fullName evidence="3">Uncharacterized protein</fullName>
    </submittedName>
</protein>
<name>R4XEC8_TAPDE</name>
<dbReference type="PANTHER" id="PTHR43213:SF5">
    <property type="entry name" value="BIFUNCTIONAL DTTP_UTP PYROPHOSPHATASE_METHYLTRANSFERASE PROTEIN-RELATED"/>
    <property type="match status" value="1"/>
</dbReference>
<accession>R4XEC8</accession>
<dbReference type="OrthoDB" id="10267058at2759"/>